<protein>
    <submittedName>
        <fullName evidence="2">Pyridoxamine 5'-phosphate oxidase family protein</fullName>
    </submittedName>
</protein>
<dbReference type="RefSeq" id="WP_262068559.1">
    <property type="nucleotide sequence ID" value="NZ_JAMXOC010000005.1"/>
</dbReference>
<proteinExistence type="predicted"/>
<evidence type="ECO:0000313" key="3">
    <source>
        <dbReference type="Proteomes" id="UP001523565"/>
    </source>
</evidence>
<keyword evidence="3" id="KW-1185">Reference proteome</keyword>
<organism evidence="2 3">
    <name type="scientific">Ohessyouella blattaphilus</name>
    <dbReference type="NCBI Taxonomy" id="2949333"/>
    <lineage>
        <taxon>Bacteria</taxon>
        <taxon>Bacillati</taxon>
        <taxon>Bacillota</taxon>
        <taxon>Clostridia</taxon>
        <taxon>Lachnospirales</taxon>
        <taxon>Lachnospiraceae</taxon>
        <taxon>Ohessyouella</taxon>
    </lineage>
</organism>
<reference evidence="2 3" key="1">
    <citation type="journal article" date="2022" name="Genome Biol. Evol.">
        <title>Host diet, physiology and behaviors set the stage for Lachnospiraceae cladogenesis.</title>
        <authorList>
            <person name="Vera-Ponce De Leon A."/>
            <person name="Schneider M."/>
            <person name="Jahnes B.C."/>
            <person name="Sadowski V."/>
            <person name="Camuy-Velez L.A."/>
            <person name="Duan J."/>
            <person name="Sabree Z.L."/>
        </authorList>
    </citation>
    <scope>NUCLEOTIDE SEQUENCE [LARGE SCALE GENOMIC DNA]</scope>
    <source>
        <strain evidence="2 3">PAL227</strain>
    </source>
</reference>
<evidence type="ECO:0000313" key="2">
    <source>
        <dbReference type="EMBL" id="MCP1109679.1"/>
    </source>
</evidence>
<accession>A0ABT1EG54</accession>
<comment type="caution">
    <text evidence="2">The sequence shown here is derived from an EMBL/GenBank/DDBJ whole genome shotgun (WGS) entry which is preliminary data.</text>
</comment>
<feature type="domain" description="Pyridoxamine 5'-phosphate oxidase-like" evidence="1">
    <location>
        <begin position="10"/>
        <end position="133"/>
    </location>
</feature>
<dbReference type="InterPro" id="IPR055196">
    <property type="entry name" value="Putative_PNPOx_2"/>
</dbReference>
<gene>
    <name evidence="2" type="ORF">NK118_05360</name>
</gene>
<dbReference type="SUPFAM" id="SSF50475">
    <property type="entry name" value="FMN-binding split barrel"/>
    <property type="match status" value="1"/>
</dbReference>
<evidence type="ECO:0000259" key="1">
    <source>
        <dbReference type="Pfam" id="PF22696"/>
    </source>
</evidence>
<dbReference type="InterPro" id="IPR012349">
    <property type="entry name" value="Split_barrel_FMN-bd"/>
</dbReference>
<sequence length="141" mass="15672">MEMKDLFEKVMQKSINMALATSVDNKPNVRVVTFAYDPARAGKVFFTTFNRNQKVKEFAENPYVACMPIPESPEADAQVRIFGTVQKSSVSLDEIIAIIAKKYPGNADTIKEGGSMMDIYEICFDEAYVTAGMNPAEKVNV</sequence>
<name>A0ABT1EG54_9FIRM</name>
<dbReference type="Proteomes" id="UP001523565">
    <property type="component" value="Unassembled WGS sequence"/>
</dbReference>
<dbReference type="Pfam" id="PF22696">
    <property type="entry name" value="Putative_PNPOx_2"/>
    <property type="match status" value="1"/>
</dbReference>
<dbReference type="Gene3D" id="2.30.110.10">
    <property type="entry name" value="Electron Transport, Fmn-binding Protein, Chain A"/>
    <property type="match status" value="1"/>
</dbReference>
<dbReference type="EMBL" id="JAMZFV010000005">
    <property type="protein sequence ID" value="MCP1109679.1"/>
    <property type="molecule type" value="Genomic_DNA"/>
</dbReference>